<accession>A0A7S2CBW9</accession>
<feature type="coiled-coil region" evidence="1">
    <location>
        <begin position="147"/>
        <end position="174"/>
    </location>
</feature>
<protein>
    <recommendedName>
        <fullName evidence="3">Trichohyalin-plectin-homology domain-containing protein</fullName>
    </recommendedName>
</protein>
<dbReference type="AlphaFoldDB" id="A0A7S2CBW9"/>
<keyword evidence="1" id="KW-0175">Coiled coil</keyword>
<organism evidence="2">
    <name type="scientific">Haptolina brevifila</name>
    <dbReference type="NCBI Taxonomy" id="156173"/>
    <lineage>
        <taxon>Eukaryota</taxon>
        <taxon>Haptista</taxon>
        <taxon>Haptophyta</taxon>
        <taxon>Prymnesiophyceae</taxon>
        <taxon>Prymnesiales</taxon>
        <taxon>Prymnesiaceae</taxon>
        <taxon>Haptolina</taxon>
    </lineage>
</organism>
<evidence type="ECO:0000256" key="1">
    <source>
        <dbReference type="SAM" id="Coils"/>
    </source>
</evidence>
<evidence type="ECO:0008006" key="3">
    <source>
        <dbReference type="Google" id="ProtNLM"/>
    </source>
</evidence>
<proteinExistence type="predicted"/>
<reference evidence="2" key="1">
    <citation type="submission" date="2021-01" db="EMBL/GenBank/DDBJ databases">
        <authorList>
            <person name="Corre E."/>
            <person name="Pelletier E."/>
            <person name="Niang G."/>
            <person name="Scheremetjew M."/>
            <person name="Finn R."/>
            <person name="Kale V."/>
            <person name="Holt S."/>
            <person name="Cochrane G."/>
            <person name="Meng A."/>
            <person name="Brown T."/>
            <person name="Cohen L."/>
        </authorList>
    </citation>
    <scope>NUCLEOTIDE SEQUENCE</scope>
    <source>
        <strain evidence="2">UTEX LB 985</strain>
    </source>
</reference>
<name>A0A7S2CBW9_9EUKA</name>
<evidence type="ECO:0000313" key="2">
    <source>
        <dbReference type="EMBL" id="CAD9420793.1"/>
    </source>
</evidence>
<dbReference type="EMBL" id="HBGU01014082">
    <property type="protein sequence ID" value="CAD9420793.1"/>
    <property type="molecule type" value="Transcribed_RNA"/>
</dbReference>
<gene>
    <name evidence="2" type="ORF">CBRE1094_LOCUS7594</name>
</gene>
<sequence length="236" mass="26668">MRLEIAKKNEERRRKENSRLAARLAYARPTIDDDTEDDATGERRAMLRVEAAAARKAKEEARKQANAKFFAGIKKAQTVIDTWIEDDGTEAANMRGVLHQRAVEQMEREALERKRRNKAIAKHLKDVHAVVDDELDAEAKAKAAELANANRARNKALSQQLAQKNAEIKQKLLAAKSVTDTDLMDEEAGEMIAVMHAQAQARREEEERKRHAYALARAKKIRSIHSLVDDGDGHQF</sequence>